<dbReference type="Pfam" id="PF00082">
    <property type="entry name" value="Peptidase_S8"/>
    <property type="match status" value="1"/>
</dbReference>
<dbReference type="SUPFAM" id="SSF52743">
    <property type="entry name" value="Subtilisin-like"/>
    <property type="match status" value="1"/>
</dbReference>
<evidence type="ECO:0000259" key="1">
    <source>
        <dbReference type="Pfam" id="PF00082"/>
    </source>
</evidence>
<dbReference type="Gene3D" id="3.40.50.200">
    <property type="entry name" value="Peptidase S8/S53 domain"/>
    <property type="match status" value="1"/>
</dbReference>
<accession>A0ABS7ASK6</accession>
<name>A0ABS7ASK6_9CLOT</name>
<dbReference type="RefSeq" id="WP_219781111.1">
    <property type="nucleotide sequence ID" value="NZ_JAHXPT010000017.1"/>
</dbReference>
<sequence length="556" mass="63339">MKVALIDTGISKNEINNRCEVRHFSLVKEALIEEYKEPAETHCHGTDCFKEIVSNTKNSELEILDLNILDESGKLQVNNIISAIEKSIEERVDIINISLGLTTYSQELYDICEKAVQNNIVILSAASHSNTISFPADFKNVICVQVDQEQTEKIKTIDYSTVSISMRDFIIKENNTEFDFSSSSLACARLCGYLCDDFSNMWLNDKFKILSRKYNIKLYSSDDISSNIGLKESGINYILSNNKAAVVLFPSNLLEKVNKDYINENIVAYYDHEKCDFYSFKDGKPIKDFDVIIILNSSYFNMEVPATIKEKYINYRIICIGNFLKTDDNKYLYDYNEYNSSELSVLEKPAIAITSLCSGLNKSDVQLSLLNSLKQDGLNIESISNNPIDALYNGNVFNFPNELKFPSIVYSINKFMYLSEINKDMDAWLINIGGAIGQVNNLNTYNFGKLADAYFSAVNIDVAIMCVNTFIDVENLKLQLANLYKHGIETIFIVLSHNDIDSTTMSYRDGLQTYYVDNTKYFEAFEYLKENVEEKVFTLDDVQNGNLYKNIIETLS</sequence>
<proteinExistence type="predicted"/>
<protein>
    <submittedName>
        <fullName evidence="2">S8 family serine peptidase</fullName>
    </submittedName>
</protein>
<feature type="domain" description="Peptidase S8/S53" evidence="1">
    <location>
        <begin position="2"/>
        <end position="182"/>
    </location>
</feature>
<gene>
    <name evidence="2" type="ORF">KYD98_16305</name>
</gene>
<evidence type="ECO:0000313" key="3">
    <source>
        <dbReference type="Proteomes" id="UP001519921"/>
    </source>
</evidence>
<dbReference type="Proteomes" id="UP001519921">
    <property type="component" value="Unassembled WGS sequence"/>
</dbReference>
<reference evidence="2 3" key="1">
    <citation type="submission" date="2021-07" db="EMBL/GenBank/DDBJ databases">
        <title>Clostridium weizhouense sp. nov., an anaerobic bacterium isolated from activated sludge of Petroleum wastewater.</title>
        <authorList>
            <person name="Li Q."/>
        </authorList>
    </citation>
    <scope>NUCLEOTIDE SEQUENCE [LARGE SCALE GENOMIC DNA]</scope>
    <source>
        <strain evidence="2 3">YB-6</strain>
    </source>
</reference>
<evidence type="ECO:0000313" key="2">
    <source>
        <dbReference type="EMBL" id="MBW6411644.1"/>
    </source>
</evidence>
<organism evidence="2 3">
    <name type="scientific">Clostridium weizhouense</name>
    <dbReference type="NCBI Taxonomy" id="2859781"/>
    <lineage>
        <taxon>Bacteria</taxon>
        <taxon>Bacillati</taxon>
        <taxon>Bacillota</taxon>
        <taxon>Clostridia</taxon>
        <taxon>Eubacteriales</taxon>
        <taxon>Clostridiaceae</taxon>
        <taxon>Clostridium</taxon>
    </lineage>
</organism>
<comment type="caution">
    <text evidence="2">The sequence shown here is derived from an EMBL/GenBank/DDBJ whole genome shotgun (WGS) entry which is preliminary data.</text>
</comment>
<dbReference type="InterPro" id="IPR000209">
    <property type="entry name" value="Peptidase_S8/S53_dom"/>
</dbReference>
<keyword evidence="3" id="KW-1185">Reference proteome</keyword>
<dbReference type="EMBL" id="JAHXPT010000017">
    <property type="protein sequence ID" value="MBW6411644.1"/>
    <property type="molecule type" value="Genomic_DNA"/>
</dbReference>
<dbReference type="InterPro" id="IPR036852">
    <property type="entry name" value="Peptidase_S8/S53_dom_sf"/>
</dbReference>